<accession>A0A0A8ZBT5</accession>
<sequence length="26" mass="2840">MMQPKTPAMCCVFSGLTLIGIKQDLL</sequence>
<reference evidence="1" key="2">
    <citation type="journal article" date="2015" name="Data Brief">
        <title>Shoot transcriptome of the giant reed, Arundo donax.</title>
        <authorList>
            <person name="Barrero R.A."/>
            <person name="Guerrero F.D."/>
            <person name="Moolhuijzen P."/>
            <person name="Goolsby J.A."/>
            <person name="Tidwell J."/>
            <person name="Bellgard S.E."/>
            <person name="Bellgard M.I."/>
        </authorList>
    </citation>
    <scope>NUCLEOTIDE SEQUENCE</scope>
    <source>
        <tissue evidence="1">Shoot tissue taken approximately 20 cm above the soil surface</tissue>
    </source>
</reference>
<protein>
    <submittedName>
        <fullName evidence="1">Uncharacterized protein</fullName>
    </submittedName>
</protein>
<reference evidence="1" key="1">
    <citation type="submission" date="2014-09" db="EMBL/GenBank/DDBJ databases">
        <authorList>
            <person name="Magalhaes I.L.F."/>
            <person name="Oliveira U."/>
            <person name="Santos F.R."/>
            <person name="Vidigal T.H.D.A."/>
            <person name="Brescovit A.D."/>
            <person name="Santos A.J."/>
        </authorList>
    </citation>
    <scope>NUCLEOTIDE SEQUENCE</scope>
    <source>
        <tissue evidence="1">Shoot tissue taken approximately 20 cm above the soil surface</tissue>
    </source>
</reference>
<dbReference type="AlphaFoldDB" id="A0A0A8ZBT5"/>
<evidence type="ECO:0000313" key="1">
    <source>
        <dbReference type="EMBL" id="JAD34180.1"/>
    </source>
</evidence>
<proteinExistence type="predicted"/>
<name>A0A0A8ZBT5_ARUDO</name>
<organism evidence="1">
    <name type="scientific">Arundo donax</name>
    <name type="common">Giant reed</name>
    <name type="synonym">Donax arundinaceus</name>
    <dbReference type="NCBI Taxonomy" id="35708"/>
    <lineage>
        <taxon>Eukaryota</taxon>
        <taxon>Viridiplantae</taxon>
        <taxon>Streptophyta</taxon>
        <taxon>Embryophyta</taxon>
        <taxon>Tracheophyta</taxon>
        <taxon>Spermatophyta</taxon>
        <taxon>Magnoliopsida</taxon>
        <taxon>Liliopsida</taxon>
        <taxon>Poales</taxon>
        <taxon>Poaceae</taxon>
        <taxon>PACMAD clade</taxon>
        <taxon>Arundinoideae</taxon>
        <taxon>Arundineae</taxon>
        <taxon>Arundo</taxon>
    </lineage>
</organism>
<dbReference type="EMBL" id="GBRH01263715">
    <property type="protein sequence ID" value="JAD34180.1"/>
    <property type="molecule type" value="Transcribed_RNA"/>
</dbReference>